<evidence type="ECO:0000313" key="2">
    <source>
        <dbReference type="EMBL" id="CAD9010912.1"/>
    </source>
</evidence>
<gene>
    <name evidence="2" type="ORF">EGYM00392_LOCUS22012</name>
</gene>
<reference evidence="2" key="1">
    <citation type="submission" date="2021-01" db="EMBL/GenBank/DDBJ databases">
        <authorList>
            <person name="Corre E."/>
            <person name="Pelletier E."/>
            <person name="Niang G."/>
            <person name="Scheremetjew M."/>
            <person name="Finn R."/>
            <person name="Kale V."/>
            <person name="Holt S."/>
            <person name="Cochrane G."/>
            <person name="Meng A."/>
            <person name="Brown T."/>
            <person name="Cohen L."/>
        </authorList>
    </citation>
    <scope>NUCLEOTIDE SEQUENCE</scope>
    <source>
        <strain evidence="2">NIES-381</strain>
    </source>
</reference>
<name>A0A7S1IFJ1_9EUGL</name>
<sequence>MSHTQGEDEDYCENMSATEQSLCGFGCLCCLCTGCLSWIPWCILKLMKGVEHVQAQEELETASANNKLAQEKLEAARLAAKSGDDEDKNKLAAAEKEAAEAEEALARAVEVEERVRAEGLNEKKHN</sequence>
<dbReference type="AlphaFoldDB" id="A0A7S1IFJ1"/>
<evidence type="ECO:0000256" key="1">
    <source>
        <dbReference type="SAM" id="Coils"/>
    </source>
</evidence>
<feature type="coiled-coil region" evidence="1">
    <location>
        <begin position="52"/>
        <end position="118"/>
    </location>
</feature>
<protein>
    <submittedName>
        <fullName evidence="2">Uncharacterized protein</fullName>
    </submittedName>
</protein>
<proteinExistence type="predicted"/>
<dbReference type="EMBL" id="HBGA01059536">
    <property type="protein sequence ID" value="CAD9010912.1"/>
    <property type="molecule type" value="Transcribed_RNA"/>
</dbReference>
<organism evidence="2">
    <name type="scientific">Eutreptiella gymnastica</name>
    <dbReference type="NCBI Taxonomy" id="73025"/>
    <lineage>
        <taxon>Eukaryota</taxon>
        <taxon>Discoba</taxon>
        <taxon>Euglenozoa</taxon>
        <taxon>Euglenida</taxon>
        <taxon>Spirocuta</taxon>
        <taxon>Euglenophyceae</taxon>
        <taxon>Eutreptiales</taxon>
        <taxon>Eutreptiaceae</taxon>
        <taxon>Eutreptiella</taxon>
    </lineage>
</organism>
<keyword evidence="1" id="KW-0175">Coiled coil</keyword>
<accession>A0A7S1IFJ1</accession>